<comment type="caution">
    <text evidence="2">The sequence shown here is derived from an EMBL/GenBank/DDBJ whole genome shotgun (WGS) entry which is preliminary data.</text>
</comment>
<evidence type="ECO:0000313" key="2">
    <source>
        <dbReference type="EMBL" id="PIQ69964.1"/>
    </source>
</evidence>
<evidence type="ECO:0000259" key="1">
    <source>
        <dbReference type="Pfam" id="PF18915"/>
    </source>
</evidence>
<feature type="domain" description="DUF5667" evidence="1">
    <location>
        <begin position="65"/>
        <end position="175"/>
    </location>
</feature>
<dbReference type="AlphaFoldDB" id="A0A2H0KHV2"/>
<name>A0A2H0KHV2_9BACT</name>
<evidence type="ECO:0000313" key="3">
    <source>
        <dbReference type="Proteomes" id="UP000231371"/>
    </source>
</evidence>
<reference evidence="2 3" key="1">
    <citation type="submission" date="2017-09" db="EMBL/GenBank/DDBJ databases">
        <title>Depth-based differentiation of microbial function through sediment-hosted aquifers and enrichment of novel symbionts in the deep terrestrial subsurface.</title>
        <authorList>
            <person name="Probst A.J."/>
            <person name="Ladd B."/>
            <person name="Jarett J.K."/>
            <person name="Geller-Mcgrath D.E."/>
            <person name="Sieber C.M."/>
            <person name="Emerson J.B."/>
            <person name="Anantharaman K."/>
            <person name="Thomas B.C."/>
            <person name="Malmstrom R."/>
            <person name="Stieglmeier M."/>
            <person name="Klingl A."/>
            <person name="Woyke T."/>
            <person name="Ryan C.M."/>
            <person name="Banfield J.F."/>
        </authorList>
    </citation>
    <scope>NUCLEOTIDE SEQUENCE [LARGE SCALE GENOMIC DNA]</scope>
    <source>
        <strain evidence="2">CG11_big_fil_rev_8_21_14_0_20_40_12</strain>
    </source>
</reference>
<accession>A0A2H0KHV2</accession>
<dbReference type="EMBL" id="PCVI01000048">
    <property type="protein sequence ID" value="PIQ69964.1"/>
    <property type="molecule type" value="Genomic_DNA"/>
</dbReference>
<proteinExistence type="predicted"/>
<protein>
    <recommendedName>
        <fullName evidence="1">DUF5667 domain-containing protein</fullName>
    </recommendedName>
</protein>
<dbReference type="InterPro" id="IPR043725">
    <property type="entry name" value="DUF5667"/>
</dbReference>
<dbReference type="Proteomes" id="UP000231371">
    <property type="component" value="Unassembled WGS sequence"/>
</dbReference>
<gene>
    <name evidence="2" type="ORF">COV89_02855</name>
</gene>
<dbReference type="Pfam" id="PF18915">
    <property type="entry name" value="DUF5667"/>
    <property type="match status" value="1"/>
</dbReference>
<sequence>MKKRLVSIAAVFLFATGILLISVDRSTSHIKQSLAAATIKFEVLPEGNSTQSSSAKVDYYLVYPGILPDHPLYKIKMIRDRIWLWLTVDAAEKSQRLLLYADKRLGAGKVLVEGNKVSLGMTTLWKGEKYLDQAADLVLTAKEKGFNINSASEKIKTSSLKHEEILLELKEKVNGEGKTALEEIIGYLQEIQKKTTSF</sequence>
<organism evidence="2 3">
    <name type="scientific">Candidatus Shapirobacteria bacterium CG11_big_fil_rev_8_21_14_0_20_40_12</name>
    <dbReference type="NCBI Taxonomy" id="1974889"/>
    <lineage>
        <taxon>Bacteria</taxon>
        <taxon>Candidatus Shapironibacteriota</taxon>
    </lineage>
</organism>